<evidence type="ECO:0000256" key="9">
    <source>
        <dbReference type="HAMAP-Rule" id="MF_00236"/>
    </source>
</evidence>
<name>W7YPW4_9BACT</name>
<accession>W7YPW4</accession>
<comment type="caution">
    <text evidence="11">The sequence shown here is derived from an EMBL/GenBank/DDBJ whole genome shotgun (WGS) entry which is preliminary data.</text>
</comment>
<dbReference type="GO" id="GO:0033281">
    <property type="term" value="C:TAT protein transport complex"/>
    <property type="evidence" value="ECO:0007669"/>
    <property type="project" value="UniProtKB-UniRule"/>
</dbReference>
<keyword evidence="8 9" id="KW-0472">Membrane</keyword>
<dbReference type="PANTHER" id="PTHR42982">
    <property type="entry name" value="SEC-INDEPENDENT PROTEIN TRANSLOCASE PROTEIN TATA"/>
    <property type="match status" value="1"/>
</dbReference>
<dbReference type="InterPro" id="IPR003369">
    <property type="entry name" value="TatA/B/E"/>
</dbReference>
<evidence type="ECO:0000256" key="2">
    <source>
        <dbReference type="ARBA" id="ARBA00022448"/>
    </source>
</evidence>
<keyword evidence="6 9" id="KW-1133">Transmembrane helix</keyword>
<sequence length="95" mass="10951">MYFALFSFGGGEIFIVLVAVLVLFGANKIPELARMLGKGMNEFRRATDDIKREFREGADEFKQDLEESKRDINHHIHEIGDTISETKDYDLRGDR</sequence>
<gene>
    <name evidence="9" type="primary">tatA</name>
    <name evidence="11" type="ORF">JCM21142_83227</name>
</gene>
<keyword evidence="2 9" id="KW-0813">Transport</keyword>
<evidence type="ECO:0000313" key="12">
    <source>
        <dbReference type="Proteomes" id="UP000019402"/>
    </source>
</evidence>
<comment type="similarity">
    <text evidence="9">Belongs to the TatA/E family.</text>
</comment>
<dbReference type="Gene3D" id="1.20.5.3310">
    <property type="match status" value="1"/>
</dbReference>
<keyword evidence="5 9" id="KW-0653">Protein transport</keyword>
<dbReference type="eggNOG" id="COG1826">
    <property type="taxonomic scope" value="Bacteria"/>
</dbReference>
<comment type="subunit">
    <text evidence="9">Forms a complex with TatC.</text>
</comment>
<dbReference type="RefSeq" id="WP_044213802.1">
    <property type="nucleotide sequence ID" value="NZ_BAMD01000047.1"/>
</dbReference>
<dbReference type="GO" id="GO:0008320">
    <property type="term" value="F:protein transmembrane transporter activity"/>
    <property type="evidence" value="ECO:0007669"/>
    <property type="project" value="UniProtKB-UniRule"/>
</dbReference>
<dbReference type="InterPro" id="IPR006312">
    <property type="entry name" value="TatA/E"/>
</dbReference>
<keyword evidence="12" id="KW-1185">Reference proteome</keyword>
<evidence type="ECO:0000313" key="11">
    <source>
        <dbReference type="EMBL" id="GAF04519.1"/>
    </source>
</evidence>
<dbReference type="Pfam" id="PF02416">
    <property type="entry name" value="TatA_B_E"/>
    <property type="match status" value="1"/>
</dbReference>
<reference evidence="11 12" key="1">
    <citation type="journal article" date="2014" name="Genome Announc.">
        <title>Draft Genome Sequence of Cytophaga fermentans JCM 21142T, a Facultative Anaerobe Isolated from Marine Mud.</title>
        <authorList>
            <person name="Starns D."/>
            <person name="Oshima K."/>
            <person name="Suda W."/>
            <person name="Iino T."/>
            <person name="Yuki M."/>
            <person name="Inoue J."/>
            <person name="Kitamura K."/>
            <person name="Iida T."/>
            <person name="Darby A."/>
            <person name="Hattori M."/>
            <person name="Ohkuma M."/>
        </authorList>
    </citation>
    <scope>NUCLEOTIDE SEQUENCE [LARGE SCALE GENOMIC DNA]</scope>
    <source>
        <strain evidence="11 12">JCM 21142</strain>
    </source>
</reference>
<dbReference type="PANTHER" id="PTHR42982:SF1">
    <property type="entry name" value="SEC-INDEPENDENT PROTEIN TRANSLOCASE PROTEIN TATA"/>
    <property type="match status" value="1"/>
</dbReference>
<comment type="subcellular location">
    <subcellularLocation>
        <location evidence="1 9">Cell membrane</location>
        <topology evidence="1 9">Single-pass membrane protein</topology>
    </subcellularLocation>
</comment>
<dbReference type="STRING" id="869213.GCA_000517085_04655"/>
<evidence type="ECO:0000256" key="4">
    <source>
        <dbReference type="ARBA" id="ARBA00022692"/>
    </source>
</evidence>
<keyword evidence="7 9" id="KW-0811">Translocation</keyword>
<evidence type="ECO:0000256" key="1">
    <source>
        <dbReference type="ARBA" id="ARBA00004162"/>
    </source>
</evidence>
<dbReference type="HAMAP" id="MF_00236">
    <property type="entry name" value="TatA_E"/>
    <property type="match status" value="1"/>
</dbReference>
<evidence type="ECO:0000256" key="10">
    <source>
        <dbReference type="SAM" id="Coils"/>
    </source>
</evidence>
<protein>
    <recommendedName>
        <fullName evidence="9">Sec-independent protein translocase protein TatA</fullName>
    </recommendedName>
</protein>
<evidence type="ECO:0000256" key="3">
    <source>
        <dbReference type="ARBA" id="ARBA00022475"/>
    </source>
</evidence>
<keyword evidence="4 9" id="KW-0812">Transmembrane</keyword>
<evidence type="ECO:0000256" key="6">
    <source>
        <dbReference type="ARBA" id="ARBA00022989"/>
    </source>
</evidence>
<dbReference type="EMBL" id="BAMD01000047">
    <property type="protein sequence ID" value="GAF04519.1"/>
    <property type="molecule type" value="Genomic_DNA"/>
</dbReference>
<dbReference type="GO" id="GO:0043953">
    <property type="term" value="P:protein transport by the Tat complex"/>
    <property type="evidence" value="ECO:0007669"/>
    <property type="project" value="UniProtKB-UniRule"/>
</dbReference>
<organism evidence="11 12">
    <name type="scientific">Saccharicrinis fermentans DSM 9555 = JCM 21142</name>
    <dbReference type="NCBI Taxonomy" id="869213"/>
    <lineage>
        <taxon>Bacteria</taxon>
        <taxon>Pseudomonadati</taxon>
        <taxon>Bacteroidota</taxon>
        <taxon>Bacteroidia</taxon>
        <taxon>Marinilabiliales</taxon>
        <taxon>Marinilabiliaceae</taxon>
        <taxon>Saccharicrinis</taxon>
    </lineage>
</organism>
<dbReference type="OrthoDB" id="9812812at2"/>
<feature type="coiled-coil region" evidence="10">
    <location>
        <begin position="51"/>
        <end position="78"/>
    </location>
</feature>
<dbReference type="AlphaFoldDB" id="W7YPW4"/>
<dbReference type="Proteomes" id="UP000019402">
    <property type="component" value="Unassembled WGS sequence"/>
</dbReference>
<keyword evidence="10" id="KW-0175">Coiled coil</keyword>
<feature type="transmembrane region" description="Helical" evidence="9">
    <location>
        <begin position="6"/>
        <end position="26"/>
    </location>
</feature>
<evidence type="ECO:0000256" key="7">
    <source>
        <dbReference type="ARBA" id="ARBA00023010"/>
    </source>
</evidence>
<keyword evidence="3 9" id="KW-1003">Cell membrane</keyword>
<comment type="function">
    <text evidence="9">Part of the twin-arginine translocation (Tat) system that transports large folded proteins containing a characteristic twin-arginine motif in their signal peptide across membranes. TatA could form the protein-conducting channel of the Tat system.</text>
</comment>
<evidence type="ECO:0000256" key="8">
    <source>
        <dbReference type="ARBA" id="ARBA00023136"/>
    </source>
</evidence>
<evidence type="ECO:0000256" key="5">
    <source>
        <dbReference type="ARBA" id="ARBA00022927"/>
    </source>
</evidence>
<proteinExistence type="inferred from homology"/>